<dbReference type="Proteomes" id="UP000887540">
    <property type="component" value="Unplaced"/>
</dbReference>
<reference evidence="2" key="1">
    <citation type="submission" date="2022-11" db="UniProtKB">
        <authorList>
            <consortium name="WormBaseParasite"/>
        </authorList>
    </citation>
    <scope>IDENTIFICATION</scope>
</reference>
<protein>
    <submittedName>
        <fullName evidence="2">Uncharacterized protein</fullName>
    </submittedName>
</protein>
<proteinExistence type="predicted"/>
<keyword evidence="1" id="KW-1185">Reference proteome</keyword>
<evidence type="ECO:0000313" key="1">
    <source>
        <dbReference type="Proteomes" id="UP000887540"/>
    </source>
</evidence>
<sequence>MTIPDLKTWINNHIDNGRDKDLFWNLFDLLANSPRTTNHAESYHSHQKNLFRAPNVPLGEWLGTSQLIHNSFTIHVESLKSGTIQPKSQNPISIWVNQQIHDAKLRLFQYFQLNIGKNVLVLDNEDCVNRILQYLGEISQYLGDRSKFL</sequence>
<evidence type="ECO:0000313" key="2">
    <source>
        <dbReference type="WBParaSite" id="ACRNAN_scaffold18491.g19959.t1"/>
    </source>
</evidence>
<dbReference type="WBParaSite" id="ACRNAN_scaffold18491.g19959.t1">
    <property type="protein sequence ID" value="ACRNAN_scaffold18491.g19959.t1"/>
    <property type="gene ID" value="ACRNAN_scaffold18491.g19959"/>
</dbReference>
<dbReference type="AlphaFoldDB" id="A0A914D3N1"/>
<name>A0A914D3N1_9BILA</name>
<accession>A0A914D3N1</accession>
<organism evidence="1 2">
    <name type="scientific">Acrobeloides nanus</name>
    <dbReference type="NCBI Taxonomy" id="290746"/>
    <lineage>
        <taxon>Eukaryota</taxon>
        <taxon>Metazoa</taxon>
        <taxon>Ecdysozoa</taxon>
        <taxon>Nematoda</taxon>
        <taxon>Chromadorea</taxon>
        <taxon>Rhabditida</taxon>
        <taxon>Tylenchina</taxon>
        <taxon>Cephalobomorpha</taxon>
        <taxon>Cephaloboidea</taxon>
        <taxon>Cephalobidae</taxon>
        <taxon>Acrobeloides</taxon>
    </lineage>
</organism>